<gene>
    <name evidence="1" type="ORF">GHT06_017281</name>
</gene>
<dbReference type="EMBL" id="WJBH02000006">
    <property type="protein sequence ID" value="KAI9557453.1"/>
    <property type="molecule type" value="Genomic_DNA"/>
</dbReference>
<dbReference type="AlphaFoldDB" id="A0AAD5L839"/>
<name>A0AAD5L839_9CRUS</name>
<reference evidence="1 2" key="1">
    <citation type="submission" date="2022-05" db="EMBL/GenBank/DDBJ databases">
        <title>A multi-omics perspective on studying reproductive biology in Daphnia sinensis.</title>
        <authorList>
            <person name="Jia J."/>
        </authorList>
    </citation>
    <scope>NUCLEOTIDE SEQUENCE [LARGE SCALE GENOMIC DNA]</scope>
    <source>
        <strain evidence="1 2">WSL</strain>
    </source>
</reference>
<evidence type="ECO:0000313" key="1">
    <source>
        <dbReference type="EMBL" id="KAI9557453.1"/>
    </source>
</evidence>
<proteinExistence type="predicted"/>
<dbReference type="Proteomes" id="UP000820818">
    <property type="component" value="Linkage Group LG6"/>
</dbReference>
<organism evidence="1 2">
    <name type="scientific">Daphnia sinensis</name>
    <dbReference type="NCBI Taxonomy" id="1820382"/>
    <lineage>
        <taxon>Eukaryota</taxon>
        <taxon>Metazoa</taxon>
        <taxon>Ecdysozoa</taxon>
        <taxon>Arthropoda</taxon>
        <taxon>Crustacea</taxon>
        <taxon>Branchiopoda</taxon>
        <taxon>Diplostraca</taxon>
        <taxon>Cladocera</taxon>
        <taxon>Anomopoda</taxon>
        <taxon>Daphniidae</taxon>
        <taxon>Daphnia</taxon>
        <taxon>Daphnia similis group</taxon>
    </lineage>
</organism>
<evidence type="ECO:0000313" key="2">
    <source>
        <dbReference type="Proteomes" id="UP000820818"/>
    </source>
</evidence>
<protein>
    <submittedName>
        <fullName evidence="1">Uncharacterized protein</fullName>
    </submittedName>
</protein>
<sequence length="60" mass="6743">MEVVAEIAVPFDGQVGCPEKLDQREREEKPVTHFLFKYCRSKCACNASGLLTSQLTISMH</sequence>
<accession>A0AAD5L839</accession>
<comment type="caution">
    <text evidence="1">The sequence shown here is derived from an EMBL/GenBank/DDBJ whole genome shotgun (WGS) entry which is preliminary data.</text>
</comment>
<keyword evidence="2" id="KW-1185">Reference proteome</keyword>